<proteinExistence type="predicted"/>
<dbReference type="EMBL" id="JABWGN010000065">
    <property type="protein sequence ID" value="NUW38502.1"/>
    <property type="molecule type" value="Genomic_DNA"/>
</dbReference>
<dbReference type="Gene3D" id="3.20.20.80">
    <property type="entry name" value="Glycosidases"/>
    <property type="match status" value="1"/>
</dbReference>
<dbReference type="SUPFAM" id="SSF51445">
    <property type="entry name" value="(Trans)glycosidases"/>
    <property type="match status" value="1"/>
</dbReference>
<sequence>TLGGSVQDGDLALIAAPLDALGINYYTPTRIQAPTSEGLPCEEAPIEGYRRTAFGWPVVPDGLRELLVGLKERYPALPPVYLTENGCSVDDVVTADGTV</sequence>
<accession>A0A7Y6II00</accession>
<reference evidence="1 2" key="1">
    <citation type="submission" date="2020-06" db="EMBL/GenBank/DDBJ databases">
        <title>Nonomuraea sp. SMC257, a novel actinomycete isolated from soil.</title>
        <authorList>
            <person name="Chanama M."/>
        </authorList>
    </citation>
    <scope>NUCLEOTIDE SEQUENCE [LARGE SCALE GENOMIC DNA]</scope>
    <source>
        <strain evidence="1 2">SMC257</strain>
    </source>
</reference>
<name>A0A7Y6II00_9ACTN</name>
<keyword evidence="2" id="KW-1185">Reference proteome</keyword>
<feature type="non-terminal residue" evidence="1">
    <location>
        <position position="1"/>
    </location>
</feature>
<feature type="non-terminal residue" evidence="1">
    <location>
        <position position="99"/>
    </location>
</feature>
<keyword evidence="1" id="KW-0378">Hydrolase</keyword>
<dbReference type="InterPro" id="IPR001360">
    <property type="entry name" value="Glyco_hydro_1"/>
</dbReference>
<dbReference type="GO" id="GO:0005975">
    <property type="term" value="P:carbohydrate metabolic process"/>
    <property type="evidence" value="ECO:0007669"/>
    <property type="project" value="InterPro"/>
</dbReference>
<dbReference type="AlphaFoldDB" id="A0A7Y6II00"/>
<gene>
    <name evidence="1" type="ORF">HTZ77_45000</name>
</gene>
<comment type="caution">
    <text evidence="1">The sequence shown here is derived from an EMBL/GenBank/DDBJ whole genome shotgun (WGS) entry which is preliminary data.</text>
</comment>
<organism evidence="1 2">
    <name type="scientific">Nonomuraea montanisoli</name>
    <dbReference type="NCBI Taxonomy" id="2741721"/>
    <lineage>
        <taxon>Bacteria</taxon>
        <taxon>Bacillati</taxon>
        <taxon>Actinomycetota</taxon>
        <taxon>Actinomycetes</taxon>
        <taxon>Streptosporangiales</taxon>
        <taxon>Streptosporangiaceae</taxon>
        <taxon>Nonomuraea</taxon>
    </lineage>
</organism>
<evidence type="ECO:0000313" key="2">
    <source>
        <dbReference type="Proteomes" id="UP000586042"/>
    </source>
</evidence>
<dbReference type="Pfam" id="PF00232">
    <property type="entry name" value="Glyco_hydro_1"/>
    <property type="match status" value="1"/>
</dbReference>
<dbReference type="Proteomes" id="UP000586042">
    <property type="component" value="Unassembled WGS sequence"/>
</dbReference>
<dbReference type="GO" id="GO:0004553">
    <property type="term" value="F:hydrolase activity, hydrolyzing O-glycosyl compounds"/>
    <property type="evidence" value="ECO:0007669"/>
    <property type="project" value="InterPro"/>
</dbReference>
<dbReference type="InterPro" id="IPR017853">
    <property type="entry name" value="GH"/>
</dbReference>
<protein>
    <submittedName>
        <fullName evidence="1">Family 1 glycosylhydrolase</fullName>
    </submittedName>
</protein>
<evidence type="ECO:0000313" key="1">
    <source>
        <dbReference type="EMBL" id="NUW38502.1"/>
    </source>
</evidence>